<sequence>MNNRFGLHETLELHEIASFKTVCLTKSVTMQRLVSDPALNDILQQDVQSSTRQIQELNDLLSQAIR</sequence>
<keyword evidence="2" id="KW-1185">Reference proteome</keyword>
<dbReference type="EMBL" id="WNZX01000028">
    <property type="protein sequence ID" value="MUG73600.1"/>
    <property type="molecule type" value="Genomic_DNA"/>
</dbReference>
<name>A0A7X3CU79_9BACL</name>
<dbReference type="RefSeq" id="WP_054796964.1">
    <property type="nucleotide sequence ID" value="NZ_JARTHJ010000081.1"/>
</dbReference>
<protein>
    <recommendedName>
        <fullName evidence="3">Spore coat protein</fullName>
    </recommendedName>
</protein>
<reference evidence="1 2" key="1">
    <citation type="submission" date="2019-11" db="EMBL/GenBank/DDBJ databases">
        <title>Draft genome sequences of five Paenibacillus species of dairy origin.</title>
        <authorList>
            <person name="Olajide A.M."/>
            <person name="Chen S."/>
            <person name="Lapointe G."/>
        </authorList>
    </citation>
    <scope>NUCLEOTIDE SEQUENCE [LARGE SCALE GENOMIC DNA]</scope>
    <source>
        <strain evidence="1 2">2CS3</strain>
    </source>
</reference>
<evidence type="ECO:0000313" key="1">
    <source>
        <dbReference type="EMBL" id="MUG73600.1"/>
    </source>
</evidence>
<proteinExistence type="predicted"/>
<organism evidence="1 2">
    <name type="scientific">Paenibacillus validus</name>
    <dbReference type="NCBI Taxonomy" id="44253"/>
    <lineage>
        <taxon>Bacteria</taxon>
        <taxon>Bacillati</taxon>
        <taxon>Bacillota</taxon>
        <taxon>Bacilli</taxon>
        <taxon>Bacillales</taxon>
        <taxon>Paenibacillaceae</taxon>
        <taxon>Paenibacillus</taxon>
    </lineage>
</organism>
<accession>A0A7X3CU79</accession>
<dbReference type="AlphaFoldDB" id="A0A7X3CU79"/>
<evidence type="ECO:0008006" key="3">
    <source>
        <dbReference type="Google" id="ProtNLM"/>
    </source>
</evidence>
<comment type="caution">
    <text evidence="1">The sequence shown here is derived from an EMBL/GenBank/DDBJ whole genome shotgun (WGS) entry which is preliminary data.</text>
</comment>
<evidence type="ECO:0000313" key="2">
    <source>
        <dbReference type="Proteomes" id="UP000450917"/>
    </source>
</evidence>
<dbReference type="Proteomes" id="UP000450917">
    <property type="component" value="Unassembled WGS sequence"/>
</dbReference>
<gene>
    <name evidence="1" type="ORF">GNP93_23530</name>
</gene>